<gene>
    <name evidence="9" type="primary">inx</name>
    <name evidence="10" type="ORF">GPM918_LOCUS3464</name>
    <name evidence="11" type="ORF">SRO942_LOCUS3464</name>
</gene>
<dbReference type="InterPro" id="IPR000990">
    <property type="entry name" value="Innexin"/>
</dbReference>
<keyword evidence="2 9" id="KW-0813">Transport</keyword>
<dbReference type="Pfam" id="PF00876">
    <property type="entry name" value="Innexin"/>
    <property type="match status" value="1"/>
</dbReference>
<organism evidence="10 12">
    <name type="scientific">Didymodactylos carnosus</name>
    <dbReference type="NCBI Taxonomy" id="1234261"/>
    <lineage>
        <taxon>Eukaryota</taxon>
        <taxon>Metazoa</taxon>
        <taxon>Spiralia</taxon>
        <taxon>Gnathifera</taxon>
        <taxon>Rotifera</taxon>
        <taxon>Eurotatoria</taxon>
        <taxon>Bdelloidea</taxon>
        <taxon>Philodinida</taxon>
        <taxon>Philodinidae</taxon>
        <taxon>Didymodactylos</taxon>
    </lineage>
</organism>
<evidence type="ECO:0000256" key="2">
    <source>
        <dbReference type="ARBA" id="ARBA00022448"/>
    </source>
</evidence>
<proteinExistence type="inferred from homology"/>
<dbReference type="PANTHER" id="PTHR11893">
    <property type="entry name" value="INNEXIN"/>
    <property type="match status" value="1"/>
</dbReference>
<dbReference type="PANTHER" id="PTHR11893:SF36">
    <property type="entry name" value="INNEXIN-5"/>
    <property type="match status" value="1"/>
</dbReference>
<dbReference type="OrthoDB" id="5867527at2759"/>
<keyword evidence="7 9" id="KW-0472">Membrane</keyword>
<dbReference type="GO" id="GO:0034220">
    <property type="term" value="P:monoatomic ion transmembrane transport"/>
    <property type="evidence" value="ECO:0007669"/>
    <property type="project" value="UniProtKB-KW"/>
</dbReference>
<comment type="caution">
    <text evidence="10">The sequence shown here is derived from an EMBL/GenBank/DDBJ whole genome shotgun (WGS) entry which is preliminary data.</text>
</comment>
<dbReference type="AlphaFoldDB" id="A0A813SP31"/>
<keyword evidence="8 9" id="KW-0407">Ion channel</keyword>
<protein>
    <recommendedName>
        <fullName evidence="9">Innexin</fullName>
    </recommendedName>
</protein>
<comment type="subcellular location">
    <subcellularLocation>
        <location evidence="1 9">Cell membrane</location>
        <topology evidence="1 9">Multi-pass membrane protein</topology>
    </subcellularLocation>
</comment>
<feature type="transmembrane region" description="Helical" evidence="9">
    <location>
        <begin position="100"/>
        <end position="119"/>
    </location>
</feature>
<name>A0A813SP31_9BILA</name>
<evidence type="ECO:0000256" key="5">
    <source>
        <dbReference type="ARBA" id="ARBA00022989"/>
    </source>
</evidence>
<dbReference type="Proteomes" id="UP000663829">
    <property type="component" value="Unassembled WGS sequence"/>
</dbReference>
<reference evidence="10" key="1">
    <citation type="submission" date="2021-02" db="EMBL/GenBank/DDBJ databases">
        <authorList>
            <person name="Nowell W R."/>
        </authorList>
    </citation>
    <scope>NUCLEOTIDE SEQUENCE</scope>
</reference>
<dbReference type="GO" id="GO:0005886">
    <property type="term" value="C:plasma membrane"/>
    <property type="evidence" value="ECO:0007669"/>
    <property type="project" value="UniProtKB-SubCell"/>
</dbReference>
<keyword evidence="4 9" id="KW-0812">Transmembrane</keyword>
<feature type="transmembrane region" description="Helical" evidence="9">
    <location>
        <begin position="218"/>
        <end position="236"/>
    </location>
</feature>
<evidence type="ECO:0000256" key="7">
    <source>
        <dbReference type="ARBA" id="ARBA00023136"/>
    </source>
</evidence>
<dbReference type="Proteomes" id="UP000681722">
    <property type="component" value="Unassembled WGS sequence"/>
</dbReference>
<dbReference type="EMBL" id="CAJOBC010000430">
    <property type="protein sequence ID" value="CAF3585014.1"/>
    <property type="molecule type" value="Genomic_DNA"/>
</dbReference>
<evidence type="ECO:0000256" key="4">
    <source>
        <dbReference type="ARBA" id="ARBA00022692"/>
    </source>
</evidence>
<feature type="transmembrane region" description="Helical" evidence="9">
    <location>
        <begin position="31"/>
        <end position="50"/>
    </location>
</feature>
<evidence type="ECO:0000313" key="12">
    <source>
        <dbReference type="Proteomes" id="UP000663829"/>
    </source>
</evidence>
<dbReference type="EMBL" id="CAJNOQ010000430">
    <property type="protein sequence ID" value="CAF0800064.1"/>
    <property type="molecule type" value="Genomic_DNA"/>
</dbReference>
<evidence type="ECO:0000256" key="9">
    <source>
        <dbReference type="RuleBase" id="RU010713"/>
    </source>
</evidence>
<evidence type="ECO:0000256" key="8">
    <source>
        <dbReference type="ARBA" id="ARBA00023303"/>
    </source>
</evidence>
<keyword evidence="12" id="KW-1185">Reference proteome</keyword>
<evidence type="ECO:0000256" key="1">
    <source>
        <dbReference type="ARBA" id="ARBA00004651"/>
    </source>
</evidence>
<dbReference type="GO" id="GO:0005921">
    <property type="term" value="C:gap junction"/>
    <property type="evidence" value="ECO:0007669"/>
    <property type="project" value="UniProtKB-UniRule"/>
</dbReference>
<dbReference type="PRINTS" id="PR01262">
    <property type="entry name" value="INNEXIN"/>
</dbReference>
<dbReference type="PROSITE" id="PS51013">
    <property type="entry name" value="PANNEXIN"/>
    <property type="match status" value="1"/>
</dbReference>
<evidence type="ECO:0000313" key="10">
    <source>
        <dbReference type="EMBL" id="CAF0800064.1"/>
    </source>
</evidence>
<keyword evidence="6 9" id="KW-0406">Ion transport</keyword>
<evidence type="ECO:0000313" key="11">
    <source>
        <dbReference type="EMBL" id="CAF3585014.1"/>
    </source>
</evidence>
<accession>A0A813SP31</accession>
<sequence length="458" mass="54343">MTLFLFDAAARVTHGHDFTCDDDFYDRLSRRYSVILLVIFTILVSTKQYVGEPIACFCPAHFTGTHVEYANNICWISNTYFVPFERILPKYPQADTEHYIYFYQYVPFILMGQALLFYFPSLVWSSLNSKSGYDIGMLVTQSRHIDTYTSDIREKSIRHLAKYIDRVLEYQKQKHLEYIETFKGLKLKKFFNLITFMILNNHLSMSNHLLISFLFSKVLYLCNAFGQLYLLNFFLLNDYDMYGFRVLKNLFVGDNENWAITPRFPRVTWCNFAVRNMADNIHEYTVQCSLPINLFNEKIFLIIWFWLYFTTLCTLFGFLYWICSLFYPKLYENHLLRYLRSMKRIHLHHAHMYSNGHSVIGHSNNHFSKTLTSNIDLERIWNMKVSTNLKTKIISNDDQRSSTTALTHTDEILFTDFTMKYLGRDGILVLYIINKNSNEVITGELVSVLWDLYRARNR</sequence>
<feature type="transmembrane region" description="Helical" evidence="9">
    <location>
        <begin position="299"/>
        <end position="327"/>
    </location>
</feature>
<keyword evidence="5 9" id="KW-1133">Transmembrane helix</keyword>
<evidence type="ECO:0000256" key="3">
    <source>
        <dbReference type="ARBA" id="ARBA00022475"/>
    </source>
</evidence>
<evidence type="ECO:0000256" key="6">
    <source>
        <dbReference type="ARBA" id="ARBA00023065"/>
    </source>
</evidence>
<comment type="similarity">
    <text evidence="9">Belongs to the pannexin family.</text>
</comment>
<keyword evidence="3" id="KW-1003">Cell membrane</keyword>
<comment type="function">
    <text evidence="9">Structural component of the gap junctions.</text>
</comment>